<organism evidence="1">
    <name type="scientific">Spongospora subterranea</name>
    <dbReference type="NCBI Taxonomy" id="70186"/>
    <lineage>
        <taxon>Eukaryota</taxon>
        <taxon>Sar</taxon>
        <taxon>Rhizaria</taxon>
        <taxon>Endomyxa</taxon>
        <taxon>Phytomyxea</taxon>
        <taxon>Plasmodiophorida</taxon>
        <taxon>Plasmodiophoridae</taxon>
        <taxon>Spongospora</taxon>
    </lineage>
</organism>
<protein>
    <submittedName>
        <fullName evidence="1">Uncharacterized protein</fullName>
    </submittedName>
</protein>
<proteinExistence type="predicted"/>
<feature type="non-terminal residue" evidence="1">
    <location>
        <position position="129"/>
    </location>
</feature>
<dbReference type="EMBL" id="HACM01003232">
    <property type="protein sequence ID" value="CRZ03674.1"/>
    <property type="molecule type" value="Transcribed_RNA"/>
</dbReference>
<sequence length="129" mass="14517">NKDLDDVLPLSKKRISRHYSINVNGVKKPRVVWKRLPLEFAKNWPKLKFPCPKECISVSESPLIDHEVVANTHCNHQTPDQIAAFESAVLIAIRLQTNDNCTPIVANKQSNNQTPKRSAVENAVLIAIE</sequence>
<evidence type="ECO:0000313" key="1">
    <source>
        <dbReference type="EMBL" id="CRZ03674.1"/>
    </source>
</evidence>
<accession>A0A0H5R624</accession>
<name>A0A0H5R624_9EUKA</name>
<dbReference type="AlphaFoldDB" id="A0A0H5R624"/>
<feature type="non-terminal residue" evidence="1">
    <location>
        <position position="1"/>
    </location>
</feature>
<reference evidence="1" key="1">
    <citation type="submission" date="2015-04" db="EMBL/GenBank/DDBJ databases">
        <title>The genome sequence of the plant pathogenic Rhizarian Plasmodiophora brassicae reveals insights in its biotrophic life cycle and the origin of chitin synthesis.</title>
        <authorList>
            <person name="Schwelm A."/>
            <person name="Fogelqvist J."/>
            <person name="Knaust A."/>
            <person name="Julke S."/>
            <person name="Lilja T."/>
            <person name="Dhandapani V."/>
            <person name="Bonilla-Rosso G."/>
            <person name="Karlsson M."/>
            <person name="Shevchenko A."/>
            <person name="Choi S.R."/>
            <person name="Kim H.G."/>
            <person name="Park J.Y."/>
            <person name="Lim Y.P."/>
            <person name="Ludwig-Muller J."/>
            <person name="Dixelius C."/>
        </authorList>
    </citation>
    <scope>NUCLEOTIDE SEQUENCE</scope>
    <source>
        <tissue evidence="1">Potato root galls</tissue>
    </source>
</reference>